<feature type="repeat" description="ANK" evidence="3">
    <location>
        <begin position="736"/>
        <end position="768"/>
    </location>
</feature>
<evidence type="ECO:0000256" key="2">
    <source>
        <dbReference type="ARBA" id="ARBA00023043"/>
    </source>
</evidence>
<comment type="caution">
    <text evidence="4">The sequence shown here is derived from an EMBL/GenBank/DDBJ whole genome shotgun (WGS) entry which is preliminary data.</text>
</comment>
<evidence type="ECO:0000256" key="1">
    <source>
        <dbReference type="ARBA" id="ARBA00022737"/>
    </source>
</evidence>
<name>A0A8H5KWU3_9HYPO</name>
<dbReference type="PROSITE" id="PS50088">
    <property type="entry name" value="ANK_REPEAT"/>
    <property type="match status" value="2"/>
</dbReference>
<dbReference type="SMART" id="SM00248">
    <property type="entry name" value="ANK"/>
    <property type="match status" value="11"/>
</dbReference>
<sequence length="1027" mass="115768">MKNAETEKSESFISVMADLGARFDVTDKQGRTLLHAAVRKCENDREYNILRRLIDRFIELGADPLRADLEGNTIWHEAIPKYAGEEAQGSSSLETLRSITALAHKTALFEYLLQQHGGDVNMRDNDGVTALHIVSTYSTDFTRSLLELGADATLVTEEGTNVFHLTSRCRRSNTIGLLLDWFRERTTKEELQKVLNFKDNRGRSPLYYACASDRFQSVELLINAGAVVEMETYEGSALNGCVQTEEEMKNWQSSSSQTHLPDSGGFLIGLIIANAATPNWHLIDVAIAAAVEMAATENLNPHEKPYRVRRPDHDYTVECLVQARKSLGVEGELLCAPELQQCLQRRENIVKDFSVKKECTCGECYKLPRLVRRLKEQKCYEAIPNYINKLSLNPEDLHSVLVDLTNEGMARILDTLLTPETILGSGMTKDESLSSLMRAACESTEPNMPVIRILVSKGVDLGEAKSPECNFLHVLSQGRREKFSRRGQRPWWHAPWWHTGQALPYLIKRGVYLENRDRQGLTPLNASLDDIEKSAWRPTATEMLLKAGADPNSVDYKGKSCLARAVGNKTVFKLLVGHGAIIDPSLLTSAILAKDVGMVEMILSSGADPNVRRLPSPPSLDEKRRRKNKRYTSVSFDEMYPLDIVIYIIDSSTASEVDCEAYLRMVEMLLEFGADPNARFHNKTVAHKALRKDVRYDDSMPRENFLNRRATGSIRRKYLDLILQHPTLDINLKDGGGVPLLHFAFEDADETSTRMLIDRGADLYARDNLDRTILHIGPSLLSEKALFDEIMALAPELLDQVNKVGRTPLHHALGDRDRFGYLGRIERSEAFAQMLIAAGASVRAKDENGDTPLHLLLQRKWHLLVHEDDSEVWEGPVYPTMELLLSKGADINTRNEMGETPIFAFFRQGDFHVDMTRVYPNKCFGHCSCFYHSEVERQAMEEKRPVLWALFEKVGVDWTAVNAKGQSLLHVVANRGGCGSCFTRLERFKLLMGKGLDPLMEDREHRTALDIAAANRAYDIMELFKLD</sequence>
<dbReference type="PROSITE" id="PS50297">
    <property type="entry name" value="ANK_REP_REGION"/>
    <property type="match status" value="1"/>
</dbReference>
<dbReference type="AlphaFoldDB" id="A0A8H5KWU3"/>
<evidence type="ECO:0000256" key="3">
    <source>
        <dbReference type="PROSITE-ProRule" id="PRU00023"/>
    </source>
</evidence>
<dbReference type="InterPro" id="IPR002110">
    <property type="entry name" value="Ankyrin_rpt"/>
</dbReference>
<evidence type="ECO:0000313" key="4">
    <source>
        <dbReference type="EMBL" id="KAF5582074.1"/>
    </source>
</evidence>
<dbReference type="PANTHER" id="PTHR24123">
    <property type="entry name" value="ANKYRIN REPEAT-CONTAINING"/>
    <property type="match status" value="1"/>
</dbReference>
<dbReference type="SUPFAM" id="SSF48403">
    <property type="entry name" value="Ankyrin repeat"/>
    <property type="match status" value="3"/>
</dbReference>
<dbReference type="InterPro" id="IPR051165">
    <property type="entry name" value="Multifunctional_ANK_Repeat"/>
</dbReference>
<feature type="repeat" description="ANK" evidence="3">
    <location>
        <begin position="201"/>
        <end position="233"/>
    </location>
</feature>
<reference evidence="4 5" key="1">
    <citation type="submission" date="2020-05" db="EMBL/GenBank/DDBJ databases">
        <title>Identification and distribution of gene clusters putatively required for synthesis of sphingolipid metabolism inhibitors in phylogenetically diverse species of the filamentous fungus Fusarium.</title>
        <authorList>
            <person name="Kim H.-S."/>
            <person name="Busman M."/>
            <person name="Brown D.W."/>
            <person name="Divon H."/>
            <person name="Uhlig S."/>
            <person name="Proctor R.H."/>
        </authorList>
    </citation>
    <scope>NUCLEOTIDE SEQUENCE [LARGE SCALE GENOMIC DNA]</scope>
    <source>
        <strain evidence="4 5">NRRL 25211</strain>
    </source>
</reference>
<gene>
    <name evidence="4" type="ORF">FPANT_8666</name>
</gene>
<evidence type="ECO:0000313" key="5">
    <source>
        <dbReference type="Proteomes" id="UP000544095"/>
    </source>
</evidence>
<dbReference type="InterPro" id="IPR036770">
    <property type="entry name" value="Ankyrin_rpt-contain_sf"/>
</dbReference>
<keyword evidence="5" id="KW-1185">Reference proteome</keyword>
<accession>A0A8H5KWU3</accession>
<proteinExistence type="predicted"/>
<keyword evidence="2 3" id="KW-0040">ANK repeat</keyword>
<dbReference type="EMBL" id="JAAOAR010000447">
    <property type="protein sequence ID" value="KAF5582074.1"/>
    <property type="molecule type" value="Genomic_DNA"/>
</dbReference>
<dbReference type="PANTHER" id="PTHR24123:SF33">
    <property type="entry name" value="PROTEIN HOS4"/>
    <property type="match status" value="1"/>
</dbReference>
<protein>
    <submittedName>
        <fullName evidence="4">Ankyrin</fullName>
    </submittedName>
</protein>
<organism evidence="4 5">
    <name type="scientific">Fusarium pseudoanthophilum</name>
    <dbReference type="NCBI Taxonomy" id="48495"/>
    <lineage>
        <taxon>Eukaryota</taxon>
        <taxon>Fungi</taxon>
        <taxon>Dikarya</taxon>
        <taxon>Ascomycota</taxon>
        <taxon>Pezizomycotina</taxon>
        <taxon>Sordariomycetes</taxon>
        <taxon>Hypocreomycetidae</taxon>
        <taxon>Hypocreales</taxon>
        <taxon>Nectriaceae</taxon>
        <taxon>Fusarium</taxon>
        <taxon>Fusarium fujikuroi species complex</taxon>
    </lineage>
</organism>
<keyword evidence="1" id="KW-0677">Repeat</keyword>
<dbReference type="Pfam" id="PF12796">
    <property type="entry name" value="Ank_2"/>
    <property type="match status" value="1"/>
</dbReference>
<dbReference type="Gene3D" id="1.25.40.20">
    <property type="entry name" value="Ankyrin repeat-containing domain"/>
    <property type="match status" value="5"/>
</dbReference>
<dbReference type="Proteomes" id="UP000544095">
    <property type="component" value="Unassembled WGS sequence"/>
</dbReference>